<dbReference type="Pfam" id="PF04397">
    <property type="entry name" value="LytTR"/>
    <property type="match status" value="1"/>
</dbReference>
<dbReference type="InterPro" id="IPR001789">
    <property type="entry name" value="Sig_transdc_resp-reg_receiver"/>
</dbReference>
<feature type="modified residue" description="4-aspartylphosphate" evidence="1">
    <location>
        <position position="56"/>
    </location>
</feature>
<evidence type="ECO:0000313" key="4">
    <source>
        <dbReference type="EMBL" id="REC61629.1"/>
    </source>
</evidence>
<evidence type="ECO:0000259" key="3">
    <source>
        <dbReference type="PROSITE" id="PS50930"/>
    </source>
</evidence>
<dbReference type="PANTHER" id="PTHR37299">
    <property type="entry name" value="TRANSCRIPTIONAL REGULATOR-RELATED"/>
    <property type="match status" value="1"/>
</dbReference>
<sequence length="245" mass="28571">MYKTIIIEDEYHLREALSIMLEMIAPDKIQIIGYAESADEAAKLIDRLQPDLVFMDIMLKNGTGFDVLQKISHRKFHLIFTTAYQEYAIRAFKFSALDYLLKPIDTEELKIAIDRISGLKERFLEEQQISELSHNMHKTPQRIILPTQEAMHVVKISQIMHCETSGSYTTFYLNDGKKIMISKPLKNYESILLPPDFFRVHQSHLINTQYIVSYSREGMIEMENGASIPISRTKKEAFFKLMREE</sequence>
<dbReference type="GO" id="GO:0000156">
    <property type="term" value="F:phosphorelay response regulator activity"/>
    <property type="evidence" value="ECO:0007669"/>
    <property type="project" value="InterPro"/>
</dbReference>
<dbReference type="Gene3D" id="3.40.50.2300">
    <property type="match status" value="1"/>
</dbReference>
<name>A0A3D9C7B3_9FLAO</name>
<evidence type="ECO:0000313" key="5">
    <source>
        <dbReference type="Proteomes" id="UP000256686"/>
    </source>
</evidence>
<dbReference type="SMART" id="SM00448">
    <property type="entry name" value="REC"/>
    <property type="match status" value="1"/>
</dbReference>
<dbReference type="EMBL" id="QNVT01000013">
    <property type="protein sequence ID" value="REC61629.1"/>
    <property type="molecule type" value="Genomic_DNA"/>
</dbReference>
<dbReference type="GO" id="GO:0003677">
    <property type="term" value="F:DNA binding"/>
    <property type="evidence" value="ECO:0007669"/>
    <property type="project" value="UniProtKB-KW"/>
</dbReference>
<dbReference type="InterPro" id="IPR007492">
    <property type="entry name" value="LytTR_DNA-bd_dom"/>
</dbReference>
<dbReference type="Pfam" id="PF00072">
    <property type="entry name" value="Response_reg"/>
    <property type="match status" value="1"/>
</dbReference>
<organism evidence="4 5">
    <name type="scientific">Chryseobacterium pennae</name>
    <dbReference type="NCBI Taxonomy" id="2258962"/>
    <lineage>
        <taxon>Bacteria</taxon>
        <taxon>Pseudomonadati</taxon>
        <taxon>Bacteroidota</taxon>
        <taxon>Flavobacteriia</taxon>
        <taxon>Flavobacteriales</taxon>
        <taxon>Weeksellaceae</taxon>
        <taxon>Chryseobacterium group</taxon>
        <taxon>Chryseobacterium</taxon>
    </lineage>
</organism>
<keyword evidence="4" id="KW-0238">DNA-binding</keyword>
<keyword evidence="5" id="KW-1185">Reference proteome</keyword>
<feature type="domain" description="HTH LytTR-type" evidence="3">
    <location>
        <begin position="143"/>
        <end position="244"/>
    </location>
</feature>
<reference evidence="5" key="1">
    <citation type="submission" date="2018-06" db="EMBL/GenBank/DDBJ databases">
        <authorList>
            <person name="Lum Nde A."/>
            <person name="Hugo C."/>
        </authorList>
    </citation>
    <scope>NUCLEOTIDE SEQUENCE [LARGE SCALE GENOMIC DNA]</scope>
    <source>
        <strain evidence="5">1_F178</strain>
    </source>
</reference>
<evidence type="ECO:0000256" key="1">
    <source>
        <dbReference type="PROSITE-ProRule" id="PRU00169"/>
    </source>
</evidence>
<dbReference type="SUPFAM" id="SSF52172">
    <property type="entry name" value="CheY-like"/>
    <property type="match status" value="1"/>
</dbReference>
<gene>
    <name evidence="4" type="ORF">DRF65_14330</name>
</gene>
<dbReference type="AlphaFoldDB" id="A0A3D9C7B3"/>
<comment type="caution">
    <text evidence="4">The sequence shown here is derived from an EMBL/GenBank/DDBJ whole genome shotgun (WGS) entry which is preliminary data.</text>
</comment>
<dbReference type="InterPro" id="IPR046947">
    <property type="entry name" value="LytR-like"/>
</dbReference>
<evidence type="ECO:0000259" key="2">
    <source>
        <dbReference type="PROSITE" id="PS50110"/>
    </source>
</evidence>
<dbReference type="PROSITE" id="PS50110">
    <property type="entry name" value="RESPONSE_REGULATORY"/>
    <property type="match status" value="1"/>
</dbReference>
<dbReference type="PANTHER" id="PTHR37299:SF1">
    <property type="entry name" value="STAGE 0 SPORULATION PROTEIN A HOMOLOG"/>
    <property type="match status" value="1"/>
</dbReference>
<proteinExistence type="predicted"/>
<accession>A0A3D9C7B3</accession>
<protein>
    <submittedName>
        <fullName evidence="4">DNA-binding response regulator</fullName>
    </submittedName>
</protein>
<feature type="domain" description="Response regulatory" evidence="2">
    <location>
        <begin position="3"/>
        <end position="117"/>
    </location>
</feature>
<dbReference type="Gene3D" id="2.40.50.1020">
    <property type="entry name" value="LytTr DNA-binding domain"/>
    <property type="match status" value="1"/>
</dbReference>
<keyword evidence="1" id="KW-0597">Phosphoprotein</keyword>
<dbReference type="SMART" id="SM00850">
    <property type="entry name" value="LytTR"/>
    <property type="match status" value="1"/>
</dbReference>
<dbReference type="Proteomes" id="UP000256686">
    <property type="component" value="Unassembled WGS sequence"/>
</dbReference>
<dbReference type="RefSeq" id="WP_115971448.1">
    <property type="nucleotide sequence ID" value="NZ_QNVT01000013.1"/>
</dbReference>
<dbReference type="PROSITE" id="PS50930">
    <property type="entry name" value="HTH_LYTTR"/>
    <property type="match status" value="1"/>
</dbReference>
<dbReference type="InterPro" id="IPR011006">
    <property type="entry name" value="CheY-like_superfamily"/>
</dbReference>